<dbReference type="GO" id="GO:0003700">
    <property type="term" value="F:DNA-binding transcription factor activity"/>
    <property type="evidence" value="ECO:0007669"/>
    <property type="project" value="UniProtKB-UniRule"/>
</dbReference>
<feature type="domain" description="SpoVT-AbrB" evidence="8">
    <location>
        <begin position="82"/>
        <end position="125"/>
    </location>
</feature>
<reference evidence="9 10" key="1">
    <citation type="submission" date="2018-05" db="EMBL/GenBank/DDBJ databases">
        <title>Rhodohalobacter halophilus gen. nov., sp. nov., a moderately halophilic member of the family Balneolaceae.</title>
        <authorList>
            <person name="Liu Z.-W."/>
        </authorList>
    </citation>
    <scope>NUCLEOTIDE SEQUENCE [LARGE SCALE GENOMIC DNA]</scope>
    <source>
        <strain evidence="9 10">8A47</strain>
    </source>
</reference>
<keyword evidence="6 7" id="KW-0804">Transcription</keyword>
<evidence type="ECO:0000256" key="7">
    <source>
        <dbReference type="HAMAP-Rule" id="MF_01008"/>
    </source>
</evidence>
<protein>
    <recommendedName>
        <fullName evidence="1 7">Transcriptional regulator MraZ</fullName>
    </recommendedName>
</protein>
<dbReference type="InterPro" id="IPR037914">
    <property type="entry name" value="SpoVT-AbrB_sf"/>
</dbReference>
<dbReference type="PROSITE" id="PS51740">
    <property type="entry name" value="SPOVT_ABRB"/>
    <property type="match status" value="2"/>
</dbReference>
<keyword evidence="5 7" id="KW-0238">DNA-binding</keyword>
<dbReference type="Proteomes" id="UP000245533">
    <property type="component" value="Unassembled WGS sequence"/>
</dbReference>
<evidence type="ECO:0000256" key="3">
    <source>
        <dbReference type="ARBA" id="ARBA00022737"/>
    </source>
</evidence>
<comment type="similarity">
    <text evidence="7">Belongs to the MraZ family.</text>
</comment>
<organism evidence="9 10">
    <name type="scientific">Rhodohalobacter mucosus</name>
    <dbReference type="NCBI Taxonomy" id="2079485"/>
    <lineage>
        <taxon>Bacteria</taxon>
        <taxon>Pseudomonadati</taxon>
        <taxon>Balneolota</taxon>
        <taxon>Balneolia</taxon>
        <taxon>Balneolales</taxon>
        <taxon>Balneolaceae</taxon>
        <taxon>Rhodohalobacter</taxon>
    </lineage>
</organism>
<dbReference type="CDD" id="cd16320">
    <property type="entry name" value="MraZ_N"/>
    <property type="match status" value="1"/>
</dbReference>
<dbReference type="RefSeq" id="WP_109646313.1">
    <property type="nucleotide sequence ID" value="NZ_QGGB01000005.1"/>
</dbReference>
<dbReference type="AlphaFoldDB" id="A0A316TWN3"/>
<comment type="subunit">
    <text evidence="7">Forms oligomers.</text>
</comment>
<evidence type="ECO:0000256" key="5">
    <source>
        <dbReference type="ARBA" id="ARBA00023125"/>
    </source>
</evidence>
<dbReference type="HAMAP" id="MF_01008">
    <property type="entry name" value="MraZ"/>
    <property type="match status" value="1"/>
</dbReference>
<evidence type="ECO:0000259" key="8">
    <source>
        <dbReference type="PROSITE" id="PS51740"/>
    </source>
</evidence>
<keyword evidence="3" id="KW-0677">Repeat</keyword>
<name>A0A316TWN3_9BACT</name>
<dbReference type="PANTHER" id="PTHR34701:SF1">
    <property type="entry name" value="TRANSCRIPTIONAL REGULATOR MRAZ"/>
    <property type="match status" value="1"/>
</dbReference>
<comment type="subcellular location">
    <subcellularLocation>
        <location evidence="7">Cytoplasm</location>
        <location evidence="7">Nucleoid</location>
    </subcellularLocation>
</comment>
<feature type="domain" description="SpoVT-AbrB" evidence="8">
    <location>
        <begin position="7"/>
        <end position="53"/>
    </location>
</feature>
<keyword evidence="2 7" id="KW-0963">Cytoplasm</keyword>
<dbReference type="GO" id="GO:0000976">
    <property type="term" value="F:transcription cis-regulatory region binding"/>
    <property type="evidence" value="ECO:0007669"/>
    <property type="project" value="TreeGrafter"/>
</dbReference>
<evidence type="ECO:0000256" key="4">
    <source>
        <dbReference type="ARBA" id="ARBA00023015"/>
    </source>
</evidence>
<dbReference type="InterPro" id="IPR020603">
    <property type="entry name" value="MraZ_dom"/>
</dbReference>
<dbReference type="EMBL" id="QGGB01000005">
    <property type="protein sequence ID" value="PWN06964.1"/>
    <property type="molecule type" value="Genomic_DNA"/>
</dbReference>
<dbReference type="Pfam" id="PF02381">
    <property type="entry name" value="MraZ"/>
    <property type="match status" value="2"/>
</dbReference>
<gene>
    <name evidence="7 9" type="primary">mraZ</name>
    <name evidence="9" type="ORF">DDZ15_06740</name>
</gene>
<dbReference type="OrthoDB" id="9807753at2"/>
<proteinExistence type="inferred from homology"/>
<dbReference type="NCBIfam" id="TIGR00242">
    <property type="entry name" value="division/cell wall cluster transcriptional repressor MraZ"/>
    <property type="match status" value="1"/>
</dbReference>
<comment type="caution">
    <text evidence="9">The sequence shown here is derived from an EMBL/GenBank/DDBJ whole genome shotgun (WGS) entry which is preliminary data.</text>
</comment>
<dbReference type="InterPro" id="IPR035644">
    <property type="entry name" value="MraZ_C"/>
</dbReference>
<evidence type="ECO:0000256" key="1">
    <source>
        <dbReference type="ARBA" id="ARBA00013860"/>
    </source>
</evidence>
<dbReference type="InterPro" id="IPR038619">
    <property type="entry name" value="MraZ_sf"/>
</dbReference>
<dbReference type="CDD" id="cd16321">
    <property type="entry name" value="MraZ_C"/>
    <property type="match status" value="1"/>
</dbReference>
<evidence type="ECO:0000256" key="6">
    <source>
        <dbReference type="ARBA" id="ARBA00023163"/>
    </source>
</evidence>
<accession>A0A316TWN3</accession>
<dbReference type="GO" id="GO:0009295">
    <property type="term" value="C:nucleoid"/>
    <property type="evidence" value="ECO:0007669"/>
    <property type="project" value="UniProtKB-SubCell"/>
</dbReference>
<dbReference type="InterPro" id="IPR003444">
    <property type="entry name" value="MraZ"/>
</dbReference>
<keyword evidence="4 7" id="KW-0805">Transcription regulation</keyword>
<dbReference type="InterPro" id="IPR007159">
    <property type="entry name" value="SpoVT-AbrB_dom"/>
</dbReference>
<dbReference type="InterPro" id="IPR035642">
    <property type="entry name" value="MraZ_N"/>
</dbReference>
<dbReference type="SUPFAM" id="SSF89447">
    <property type="entry name" value="AbrB/MazE/MraZ-like"/>
    <property type="match status" value="1"/>
</dbReference>
<sequence>MPSFKGEYEHSVDNKGRVAFPAKLRKAVSADAQERFTLLRGQDSCLHLYPQDEWEKVEERLDELNSFSRKGRLIKRNLLRYAEDITLDKQNRISLPGHLKEWSGISETAIFIGSGELIEIWAPEKLTMQDDEQDFESYLDVMEQVMGDGDAEGD</sequence>
<evidence type="ECO:0000313" key="10">
    <source>
        <dbReference type="Proteomes" id="UP000245533"/>
    </source>
</evidence>
<dbReference type="GO" id="GO:0005737">
    <property type="term" value="C:cytoplasm"/>
    <property type="evidence" value="ECO:0007669"/>
    <property type="project" value="UniProtKB-UniRule"/>
</dbReference>
<dbReference type="GO" id="GO:2000143">
    <property type="term" value="P:negative regulation of DNA-templated transcription initiation"/>
    <property type="evidence" value="ECO:0007669"/>
    <property type="project" value="TreeGrafter"/>
</dbReference>
<dbReference type="Gene3D" id="3.40.1550.20">
    <property type="entry name" value="Transcriptional regulator MraZ domain"/>
    <property type="match status" value="1"/>
</dbReference>
<keyword evidence="10" id="KW-1185">Reference proteome</keyword>
<dbReference type="PANTHER" id="PTHR34701">
    <property type="entry name" value="TRANSCRIPTIONAL REGULATOR MRAZ"/>
    <property type="match status" value="1"/>
</dbReference>
<evidence type="ECO:0000256" key="2">
    <source>
        <dbReference type="ARBA" id="ARBA00022490"/>
    </source>
</evidence>
<evidence type="ECO:0000313" key="9">
    <source>
        <dbReference type="EMBL" id="PWN06964.1"/>
    </source>
</evidence>